<keyword evidence="3" id="KW-0520">NAD</keyword>
<organism evidence="5 6">
    <name type="scientific">Heliocybe sulcata</name>
    <dbReference type="NCBI Taxonomy" id="5364"/>
    <lineage>
        <taxon>Eukaryota</taxon>
        <taxon>Fungi</taxon>
        <taxon>Dikarya</taxon>
        <taxon>Basidiomycota</taxon>
        <taxon>Agaricomycotina</taxon>
        <taxon>Agaricomycetes</taxon>
        <taxon>Gloeophyllales</taxon>
        <taxon>Gloeophyllaceae</taxon>
        <taxon>Heliocybe</taxon>
    </lineage>
</organism>
<dbReference type="InterPro" id="IPR036291">
    <property type="entry name" value="NAD(P)-bd_dom_sf"/>
</dbReference>
<dbReference type="Gene3D" id="3.40.50.720">
    <property type="entry name" value="NAD(P)-binding Rossmann-like Domain"/>
    <property type="match status" value="1"/>
</dbReference>
<evidence type="ECO:0000313" key="6">
    <source>
        <dbReference type="Proteomes" id="UP000305948"/>
    </source>
</evidence>
<evidence type="ECO:0000256" key="2">
    <source>
        <dbReference type="ARBA" id="ARBA00023002"/>
    </source>
</evidence>
<sequence length="291" mass="32087">MKIAVTGCCGRIGRRVVLAALKEGHTIIGVDSAGLTAAPPEEPELDFTANPAFTFHNVDVRDYDQVVGALRGCDAVIQLAGQPGPSKDNPVVTHNTNVVITWNILQAAAELGIKRIAQASSVNAIGFVFNSSHRFRQFPIDESHPCEPDEQYGLSKLICEMQADALVRRHPSIRVASLRLHWSIPTREYPIQFTSNPARTAADLWGYVQEDEGARAFLLAISPENDQNWSGHEIFFIVASETRGMREAKDSAALKEEWWPDVPCREGWKPEGKGGFFDCSKAARLLGWKHG</sequence>
<dbReference type="STRING" id="5364.A0A5C3MYN2"/>
<dbReference type="PANTHER" id="PTHR43103">
    <property type="entry name" value="NUCLEOSIDE-DIPHOSPHATE-SUGAR EPIMERASE"/>
    <property type="match status" value="1"/>
</dbReference>
<keyword evidence="2" id="KW-0560">Oxidoreductase</keyword>
<evidence type="ECO:0000256" key="3">
    <source>
        <dbReference type="ARBA" id="ARBA00023027"/>
    </source>
</evidence>
<evidence type="ECO:0000256" key="1">
    <source>
        <dbReference type="ARBA" id="ARBA00007637"/>
    </source>
</evidence>
<accession>A0A5C3MYN2</accession>
<reference evidence="5 6" key="1">
    <citation type="journal article" date="2019" name="Nat. Ecol. Evol.">
        <title>Megaphylogeny resolves global patterns of mushroom evolution.</title>
        <authorList>
            <person name="Varga T."/>
            <person name="Krizsan K."/>
            <person name="Foldi C."/>
            <person name="Dima B."/>
            <person name="Sanchez-Garcia M."/>
            <person name="Sanchez-Ramirez S."/>
            <person name="Szollosi G.J."/>
            <person name="Szarkandi J.G."/>
            <person name="Papp V."/>
            <person name="Albert L."/>
            <person name="Andreopoulos W."/>
            <person name="Angelini C."/>
            <person name="Antonin V."/>
            <person name="Barry K.W."/>
            <person name="Bougher N.L."/>
            <person name="Buchanan P."/>
            <person name="Buyck B."/>
            <person name="Bense V."/>
            <person name="Catcheside P."/>
            <person name="Chovatia M."/>
            <person name="Cooper J."/>
            <person name="Damon W."/>
            <person name="Desjardin D."/>
            <person name="Finy P."/>
            <person name="Geml J."/>
            <person name="Haridas S."/>
            <person name="Hughes K."/>
            <person name="Justo A."/>
            <person name="Karasinski D."/>
            <person name="Kautmanova I."/>
            <person name="Kiss B."/>
            <person name="Kocsube S."/>
            <person name="Kotiranta H."/>
            <person name="LaButti K.M."/>
            <person name="Lechner B.E."/>
            <person name="Liimatainen K."/>
            <person name="Lipzen A."/>
            <person name="Lukacs Z."/>
            <person name="Mihaltcheva S."/>
            <person name="Morgado L.N."/>
            <person name="Niskanen T."/>
            <person name="Noordeloos M.E."/>
            <person name="Ohm R.A."/>
            <person name="Ortiz-Santana B."/>
            <person name="Ovrebo C."/>
            <person name="Racz N."/>
            <person name="Riley R."/>
            <person name="Savchenko A."/>
            <person name="Shiryaev A."/>
            <person name="Soop K."/>
            <person name="Spirin V."/>
            <person name="Szebenyi C."/>
            <person name="Tomsovsky M."/>
            <person name="Tulloss R.E."/>
            <person name="Uehling J."/>
            <person name="Grigoriev I.V."/>
            <person name="Vagvolgyi C."/>
            <person name="Papp T."/>
            <person name="Martin F.M."/>
            <person name="Miettinen O."/>
            <person name="Hibbett D.S."/>
            <person name="Nagy L.G."/>
        </authorList>
    </citation>
    <scope>NUCLEOTIDE SEQUENCE [LARGE SCALE GENOMIC DNA]</scope>
    <source>
        <strain evidence="5 6">OMC1185</strain>
    </source>
</reference>
<dbReference type="AlphaFoldDB" id="A0A5C3MYN2"/>
<comment type="similarity">
    <text evidence="1">Belongs to the NAD(P)-dependent epimerase/dehydratase family.</text>
</comment>
<dbReference type="PANTHER" id="PTHR43103:SF5">
    <property type="entry name" value="4-EPIMERASE, PUTATIVE (AFU_ORTHOLOGUE AFUA_7G00360)-RELATED"/>
    <property type="match status" value="1"/>
</dbReference>
<evidence type="ECO:0000313" key="5">
    <source>
        <dbReference type="EMBL" id="TFK49915.1"/>
    </source>
</evidence>
<dbReference type="EMBL" id="ML213514">
    <property type="protein sequence ID" value="TFK49915.1"/>
    <property type="molecule type" value="Genomic_DNA"/>
</dbReference>
<dbReference type="InterPro" id="IPR001509">
    <property type="entry name" value="Epimerase_deHydtase"/>
</dbReference>
<name>A0A5C3MYN2_9AGAM</name>
<protein>
    <submittedName>
        <fullName evidence="5">NAD(P)-binding protein</fullName>
    </submittedName>
</protein>
<keyword evidence="6" id="KW-1185">Reference proteome</keyword>
<gene>
    <name evidence="5" type="ORF">OE88DRAFT_1751914</name>
</gene>
<dbReference type="Pfam" id="PF01370">
    <property type="entry name" value="Epimerase"/>
    <property type="match status" value="1"/>
</dbReference>
<evidence type="ECO:0000259" key="4">
    <source>
        <dbReference type="Pfam" id="PF01370"/>
    </source>
</evidence>
<dbReference type="GO" id="GO:0016491">
    <property type="term" value="F:oxidoreductase activity"/>
    <property type="evidence" value="ECO:0007669"/>
    <property type="project" value="UniProtKB-KW"/>
</dbReference>
<proteinExistence type="inferred from homology"/>
<dbReference type="SUPFAM" id="SSF51735">
    <property type="entry name" value="NAD(P)-binding Rossmann-fold domains"/>
    <property type="match status" value="1"/>
</dbReference>
<dbReference type="Proteomes" id="UP000305948">
    <property type="component" value="Unassembled WGS sequence"/>
</dbReference>
<dbReference type="OrthoDB" id="202470at2759"/>
<feature type="domain" description="NAD-dependent epimerase/dehydratase" evidence="4">
    <location>
        <begin position="3"/>
        <end position="180"/>
    </location>
</feature>